<evidence type="ECO:0000256" key="1">
    <source>
        <dbReference type="ARBA" id="ARBA00023002"/>
    </source>
</evidence>
<dbReference type="InterPro" id="IPR050463">
    <property type="entry name" value="Gfo/Idh/MocA_oxidrdct_glycsds"/>
</dbReference>
<dbReference type="SUPFAM" id="SSF51735">
    <property type="entry name" value="NAD(P)-binding Rossmann-fold domains"/>
    <property type="match status" value="1"/>
</dbReference>
<dbReference type="InterPro" id="IPR055080">
    <property type="entry name" value="Gal80p-like_C"/>
</dbReference>
<feature type="domain" description="Gal80p-like C-terminal" evidence="3">
    <location>
        <begin position="139"/>
        <end position="277"/>
    </location>
</feature>
<keyword evidence="1" id="KW-0560">Oxidoreductase</keyword>
<evidence type="ECO:0000259" key="3">
    <source>
        <dbReference type="Pfam" id="PF22685"/>
    </source>
</evidence>
<evidence type="ECO:0000313" key="4">
    <source>
        <dbReference type="EMBL" id="MFB9137002.1"/>
    </source>
</evidence>
<dbReference type="EMBL" id="JBHMEP010000008">
    <property type="protein sequence ID" value="MFB9137002.1"/>
    <property type="molecule type" value="Genomic_DNA"/>
</dbReference>
<protein>
    <submittedName>
        <fullName evidence="4">Gfo/Idh/MocA family protein</fullName>
    </submittedName>
</protein>
<feature type="domain" description="Gfo/Idh/MocA-like oxidoreductase N-terminal" evidence="2">
    <location>
        <begin position="8"/>
        <end position="128"/>
    </location>
</feature>
<evidence type="ECO:0000313" key="5">
    <source>
        <dbReference type="Proteomes" id="UP001589645"/>
    </source>
</evidence>
<dbReference type="InterPro" id="IPR000683">
    <property type="entry name" value="Gfo/Idh/MocA-like_OxRdtase_N"/>
</dbReference>
<sequence>MSTAQNLKVGFIGLNPDSHWAAMAHLPALQSMPEKFTIVGVANSSLESAQRTAEALKLPHAFASAQDLVNSPEIDVVVITVKVPYHFELVSAALNAGKHVYCEWPLGNGLEEARQLTALAKQKGVVAVAGTQARGALEIEHLAQLIKEGYVGKVLSTTLIGSGGNWSGETVSEYYYLFESKNGATMQSIPLAHTLAAIKDVLGDFATLDSQFVFNFNDVKITDTGETKEKTAPDQVLVQGTMASGAALSIHYRGGANRGTNLLWEINGTEGDIQVTGDLGHAQMIQLTVKGAKGEEKELQPLMPEKAVYQGLPEFPGARNISRLYSRLYDDITTGSQTAPSFEDAVKLHEVVDAIETSAQSK</sequence>
<name>A0ABV5HRW6_9VIBR</name>
<organism evidence="4 5">
    <name type="scientific">Vibrio olivae</name>
    <dbReference type="NCBI Taxonomy" id="1243002"/>
    <lineage>
        <taxon>Bacteria</taxon>
        <taxon>Pseudomonadati</taxon>
        <taxon>Pseudomonadota</taxon>
        <taxon>Gammaproteobacteria</taxon>
        <taxon>Vibrionales</taxon>
        <taxon>Vibrionaceae</taxon>
        <taxon>Vibrio</taxon>
    </lineage>
</organism>
<dbReference type="PANTHER" id="PTHR43818">
    <property type="entry name" value="BCDNA.GH03377"/>
    <property type="match status" value="1"/>
</dbReference>
<dbReference type="RefSeq" id="WP_390195784.1">
    <property type="nucleotide sequence ID" value="NZ_JBHMEP010000008.1"/>
</dbReference>
<dbReference type="Gene3D" id="3.30.360.10">
    <property type="entry name" value="Dihydrodipicolinate Reductase, domain 2"/>
    <property type="match status" value="1"/>
</dbReference>
<dbReference type="Proteomes" id="UP001589645">
    <property type="component" value="Unassembled WGS sequence"/>
</dbReference>
<dbReference type="InterPro" id="IPR036291">
    <property type="entry name" value="NAD(P)-bd_dom_sf"/>
</dbReference>
<proteinExistence type="predicted"/>
<dbReference type="Pfam" id="PF22685">
    <property type="entry name" value="Gal80p_C-like"/>
    <property type="match status" value="1"/>
</dbReference>
<gene>
    <name evidence="4" type="ORF">ACFFUV_18690</name>
</gene>
<comment type="caution">
    <text evidence="4">The sequence shown here is derived from an EMBL/GenBank/DDBJ whole genome shotgun (WGS) entry which is preliminary data.</text>
</comment>
<dbReference type="Gene3D" id="3.40.50.720">
    <property type="entry name" value="NAD(P)-binding Rossmann-like Domain"/>
    <property type="match status" value="1"/>
</dbReference>
<dbReference type="PANTHER" id="PTHR43818:SF11">
    <property type="entry name" value="BCDNA.GH03377"/>
    <property type="match status" value="1"/>
</dbReference>
<dbReference type="SUPFAM" id="SSF55347">
    <property type="entry name" value="Glyceraldehyde-3-phosphate dehydrogenase-like, C-terminal domain"/>
    <property type="match status" value="1"/>
</dbReference>
<accession>A0ABV5HRW6</accession>
<reference evidence="4 5" key="1">
    <citation type="submission" date="2024-09" db="EMBL/GenBank/DDBJ databases">
        <authorList>
            <person name="Sun Q."/>
            <person name="Mori K."/>
        </authorList>
    </citation>
    <scope>NUCLEOTIDE SEQUENCE [LARGE SCALE GENOMIC DNA]</scope>
    <source>
        <strain evidence="4 5">CECT 8064</strain>
    </source>
</reference>
<dbReference type="Pfam" id="PF01408">
    <property type="entry name" value="GFO_IDH_MocA"/>
    <property type="match status" value="1"/>
</dbReference>
<keyword evidence="5" id="KW-1185">Reference proteome</keyword>
<evidence type="ECO:0000259" key="2">
    <source>
        <dbReference type="Pfam" id="PF01408"/>
    </source>
</evidence>